<reference evidence="12 13" key="1">
    <citation type="journal article" date="2019" name="BMC Genomics">
        <title>New insights from Opisthorchis felineus genome: update on genomics of the epidemiologically important liver flukes.</title>
        <authorList>
            <person name="Ershov N.I."/>
            <person name="Mordvinov V.A."/>
            <person name="Prokhortchouk E.B."/>
            <person name="Pakharukova M.Y."/>
            <person name="Gunbin K.V."/>
            <person name="Ustyantsev K."/>
            <person name="Genaev M.A."/>
            <person name="Blinov A.G."/>
            <person name="Mazur A."/>
            <person name="Boulygina E."/>
            <person name="Tsygankova S."/>
            <person name="Khrameeva E."/>
            <person name="Chekanov N."/>
            <person name="Fan G."/>
            <person name="Xiao A."/>
            <person name="Zhang H."/>
            <person name="Xu X."/>
            <person name="Yang H."/>
            <person name="Solovyev V."/>
            <person name="Lee S.M."/>
            <person name="Liu X."/>
            <person name="Afonnikov D.A."/>
            <person name="Skryabin K.G."/>
        </authorList>
    </citation>
    <scope>NUCLEOTIDE SEQUENCE [LARGE SCALE GENOMIC DNA]</scope>
    <source>
        <strain evidence="12">AK-0245</strain>
        <tissue evidence="12">Whole organism</tissue>
    </source>
</reference>
<organism evidence="12 13">
    <name type="scientific">Opisthorchis felineus</name>
    <dbReference type="NCBI Taxonomy" id="147828"/>
    <lineage>
        <taxon>Eukaryota</taxon>
        <taxon>Metazoa</taxon>
        <taxon>Spiralia</taxon>
        <taxon>Lophotrochozoa</taxon>
        <taxon>Platyhelminthes</taxon>
        <taxon>Trematoda</taxon>
        <taxon>Digenea</taxon>
        <taxon>Opisthorchiida</taxon>
        <taxon>Opisthorchiata</taxon>
        <taxon>Opisthorchiidae</taxon>
        <taxon>Opisthorchis</taxon>
    </lineage>
</organism>
<evidence type="ECO:0000256" key="3">
    <source>
        <dbReference type="ARBA" id="ARBA00010086"/>
    </source>
</evidence>
<keyword evidence="13" id="KW-1185">Reference proteome</keyword>
<dbReference type="Gene3D" id="3.40.50.150">
    <property type="entry name" value="Vaccinia Virus protein VP39"/>
    <property type="match status" value="1"/>
</dbReference>
<evidence type="ECO:0000256" key="7">
    <source>
        <dbReference type="ARBA" id="ARBA00022603"/>
    </source>
</evidence>
<dbReference type="Pfam" id="PF07942">
    <property type="entry name" value="CARME"/>
    <property type="match status" value="1"/>
</dbReference>
<keyword evidence="8" id="KW-0808">Transferase</keyword>
<evidence type="ECO:0000256" key="1">
    <source>
        <dbReference type="ARBA" id="ARBA00004123"/>
    </source>
</evidence>
<proteinExistence type="inferred from homology"/>
<evidence type="ECO:0000256" key="2">
    <source>
        <dbReference type="ARBA" id="ARBA00004514"/>
    </source>
</evidence>
<dbReference type="EC" id="2.1.1.22" evidence="4"/>
<name>A0A4S2L8E0_OPIFE</name>
<comment type="subcellular location">
    <subcellularLocation>
        <location evidence="2">Cytoplasm</location>
        <location evidence="2">Cytosol</location>
    </subcellularLocation>
    <subcellularLocation>
        <location evidence="1">Nucleus</location>
    </subcellularLocation>
</comment>
<dbReference type="SMART" id="SM01296">
    <property type="entry name" value="N2227"/>
    <property type="match status" value="1"/>
</dbReference>
<dbReference type="GO" id="GO:0032259">
    <property type="term" value="P:methylation"/>
    <property type="evidence" value="ECO:0007669"/>
    <property type="project" value="UniProtKB-KW"/>
</dbReference>
<dbReference type="EMBL" id="SJOL01008988">
    <property type="protein sequence ID" value="TGZ59160.1"/>
    <property type="molecule type" value="Genomic_DNA"/>
</dbReference>
<keyword evidence="6" id="KW-0963">Cytoplasm</keyword>
<protein>
    <recommendedName>
        <fullName evidence="5">Carnosine N-methyltransferase</fullName>
        <ecNumber evidence="4">2.1.1.22</ecNumber>
    </recommendedName>
</protein>
<evidence type="ECO:0000313" key="13">
    <source>
        <dbReference type="Proteomes" id="UP000308267"/>
    </source>
</evidence>
<dbReference type="GO" id="GO:0005829">
    <property type="term" value="C:cytosol"/>
    <property type="evidence" value="ECO:0007669"/>
    <property type="project" value="UniProtKB-SubCell"/>
</dbReference>
<evidence type="ECO:0000256" key="11">
    <source>
        <dbReference type="ARBA" id="ARBA00054322"/>
    </source>
</evidence>
<evidence type="ECO:0000256" key="9">
    <source>
        <dbReference type="ARBA" id="ARBA00022691"/>
    </source>
</evidence>
<dbReference type="OrthoDB" id="978at2759"/>
<dbReference type="InterPro" id="IPR029063">
    <property type="entry name" value="SAM-dependent_MTases_sf"/>
</dbReference>
<evidence type="ECO:0000256" key="4">
    <source>
        <dbReference type="ARBA" id="ARBA00012003"/>
    </source>
</evidence>
<comment type="function">
    <text evidence="11">N-methyltransferase that catalyzes the formation of anserine (beta-alanyl-N(Pi)-methyl-L-histidine) from carnosine. Anserine, a methylated derivative of carnosine (beta-alanyl-L-histidine), is an abundant constituent of vertebrate skeletal muscles. Also methylates other L-histidine-containing di- and tripeptides such as Gly-Gly-His, Gly-His and homocarnosine (GABA-His).</text>
</comment>
<evidence type="ECO:0000256" key="6">
    <source>
        <dbReference type="ARBA" id="ARBA00022490"/>
    </source>
</evidence>
<dbReference type="PANTHER" id="PTHR12303">
    <property type="entry name" value="CARNOSINE N-METHYLTRANSFERASE"/>
    <property type="match status" value="1"/>
</dbReference>
<dbReference type="Proteomes" id="UP000308267">
    <property type="component" value="Unassembled WGS sequence"/>
</dbReference>
<gene>
    <name evidence="12" type="ORF">CRM22_009249</name>
</gene>
<dbReference type="GO" id="GO:0035498">
    <property type="term" value="P:carnosine metabolic process"/>
    <property type="evidence" value="ECO:0007669"/>
    <property type="project" value="UniProtKB-ARBA"/>
</dbReference>
<dbReference type="FunFam" id="3.40.50.150:FF:000094">
    <property type="entry name" value="Carnosine N-methyltransferase 1"/>
    <property type="match status" value="1"/>
</dbReference>
<comment type="caution">
    <text evidence="12">The sequence shown here is derived from an EMBL/GenBank/DDBJ whole genome shotgun (WGS) entry which is preliminary data.</text>
</comment>
<dbReference type="InterPro" id="IPR012901">
    <property type="entry name" value="CARME"/>
</dbReference>
<keyword evidence="10" id="KW-0539">Nucleus</keyword>
<keyword evidence="7" id="KW-0489">Methyltransferase</keyword>
<comment type="similarity">
    <text evidence="3">Belongs to the carnosine N-methyltransferase family.</text>
</comment>
<evidence type="ECO:0000256" key="5">
    <source>
        <dbReference type="ARBA" id="ARBA00015448"/>
    </source>
</evidence>
<accession>A0A4S2L8E0</accession>
<keyword evidence="9" id="KW-0949">S-adenosyl-L-methionine</keyword>
<evidence type="ECO:0000256" key="10">
    <source>
        <dbReference type="ARBA" id="ARBA00023242"/>
    </source>
</evidence>
<dbReference type="AlphaFoldDB" id="A0A4S2L8E0"/>
<sequence length="398" mass="45377">MPTGDQDFEDEVERDREHFIRTLASFRFFGVHMLKKLERTKSYYESIPDRQKALASEFCSYMEKVKASILHNNELLNRIMKHSAPDIFNGEHSADVLDTFDKSSLQLSNAKRKSANTNAVTPIGPFAFTTSDMDKVRSTLKQFARDWSSVGRAERDICYQPIIRDICELYDTSKIDPVTVRILVPGAGLGRLAWEIAHRGYTCQGNEWSLHMLIPAYFILNNCKTVNEHTIYPWVTQFCNNMSRENQIAPVHFPDVSPADIPPNVPFSMAAGDFVEIYTEPNSWDCVATVFFIDTAHNVLTYLETIWRILKPGGYWINFGPLLYHFSDIPGEDSLELSYEELRLAVQRIGFATIKEKTGIRCGYTQNPASMLSYEYNCVYGLFQKPLSASTCSNDETA</sequence>
<dbReference type="PANTHER" id="PTHR12303:SF6">
    <property type="entry name" value="CARNOSINE N-METHYLTRANSFERASE"/>
    <property type="match status" value="1"/>
</dbReference>
<dbReference type="SUPFAM" id="SSF53335">
    <property type="entry name" value="S-adenosyl-L-methionine-dependent methyltransferases"/>
    <property type="match status" value="1"/>
</dbReference>
<dbReference type="STRING" id="147828.A0A4S2L8E0"/>
<evidence type="ECO:0000256" key="8">
    <source>
        <dbReference type="ARBA" id="ARBA00022679"/>
    </source>
</evidence>
<dbReference type="GO" id="GO:0030735">
    <property type="term" value="F:carnosine N-methyltransferase activity"/>
    <property type="evidence" value="ECO:0007669"/>
    <property type="project" value="UniProtKB-EC"/>
</dbReference>
<dbReference type="GO" id="GO:0005634">
    <property type="term" value="C:nucleus"/>
    <property type="evidence" value="ECO:0007669"/>
    <property type="project" value="UniProtKB-SubCell"/>
</dbReference>
<evidence type="ECO:0000313" key="12">
    <source>
        <dbReference type="EMBL" id="TGZ59160.1"/>
    </source>
</evidence>